<sequence length="146" mass="16281">PAPKVAVAAFVRRRSDGKILVGKRKNVAGAGYWALAGGHVEYGETLEEATIREIQEETGLAVHPPTILSVKTSLGYLAPPPSATTETEEGERKRLEKDRRVPDYHFVVVLTEAFCIEDDPQVQNLEPEKCHGWVWTTWEEVKDPMS</sequence>
<keyword evidence="5" id="KW-1185">Reference proteome</keyword>
<feature type="non-terminal residue" evidence="4">
    <location>
        <position position="1"/>
    </location>
</feature>
<dbReference type="GO" id="GO:0005829">
    <property type="term" value="C:cytosol"/>
    <property type="evidence" value="ECO:0007669"/>
    <property type="project" value="TreeGrafter"/>
</dbReference>
<gene>
    <name evidence="4" type="ORF">BJ684DRAFT_5248</name>
</gene>
<dbReference type="Proteomes" id="UP000267251">
    <property type="component" value="Unassembled WGS sequence"/>
</dbReference>
<feature type="region of interest" description="Disordered" evidence="2">
    <location>
        <begin position="78"/>
        <end position="97"/>
    </location>
</feature>
<keyword evidence="1 4" id="KW-0378">Hydrolase</keyword>
<dbReference type="SUPFAM" id="SSF55811">
    <property type="entry name" value="Nudix"/>
    <property type="match status" value="1"/>
</dbReference>
<evidence type="ECO:0000313" key="4">
    <source>
        <dbReference type="EMBL" id="RKP14678.1"/>
    </source>
</evidence>
<dbReference type="PRINTS" id="PR00502">
    <property type="entry name" value="NUDIXFAMILY"/>
</dbReference>
<dbReference type="GO" id="GO:0035539">
    <property type="term" value="F:8-oxo-7,8-dihydrodeoxyguanosine triphosphate pyrophosphatase activity"/>
    <property type="evidence" value="ECO:0007669"/>
    <property type="project" value="TreeGrafter"/>
</dbReference>
<evidence type="ECO:0000256" key="2">
    <source>
        <dbReference type="SAM" id="MobiDB-lite"/>
    </source>
</evidence>
<protein>
    <submittedName>
        <fullName evidence="4">NUDIX hydrolase domain-like protein</fullName>
    </submittedName>
</protein>
<dbReference type="Pfam" id="PF00293">
    <property type="entry name" value="NUDIX"/>
    <property type="match status" value="1"/>
</dbReference>
<name>A0A4P9Y6G7_9FUNG</name>
<dbReference type="PANTHER" id="PTHR16099:SF5">
    <property type="entry name" value="NUCLEOTIDE TRIPHOSPHATE DIPHOSPHATASE NUDT15"/>
    <property type="match status" value="1"/>
</dbReference>
<dbReference type="OrthoDB" id="447842at2759"/>
<evidence type="ECO:0000313" key="5">
    <source>
        <dbReference type="Proteomes" id="UP000267251"/>
    </source>
</evidence>
<dbReference type="InterPro" id="IPR015797">
    <property type="entry name" value="NUDIX_hydrolase-like_dom_sf"/>
</dbReference>
<dbReference type="CDD" id="cd04678">
    <property type="entry name" value="NUDIX_MTH2_Nudt15"/>
    <property type="match status" value="1"/>
</dbReference>
<accession>A0A4P9Y6G7</accession>
<reference evidence="5" key="1">
    <citation type="journal article" date="2018" name="Nat. Microbiol.">
        <title>Leveraging single-cell genomics to expand the fungal tree of life.</title>
        <authorList>
            <person name="Ahrendt S.R."/>
            <person name="Quandt C.A."/>
            <person name="Ciobanu D."/>
            <person name="Clum A."/>
            <person name="Salamov A."/>
            <person name="Andreopoulos B."/>
            <person name="Cheng J.F."/>
            <person name="Woyke T."/>
            <person name="Pelin A."/>
            <person name="Henrissat B."/>
            <person name="Reynolds N.K."/>
            <person name="Benny G.L."/>
            <person name="Smith M.E."/>
            <person name="James T.Y."/>
            <person name="Grigoriev I.V."/>
        </authorList>
    </citation>
    <scope>NUCLEOTIDE SEQUENCE [LARGE SCALE GENOMIC DNA]</scope>
</reference>
<dbReference type="Gene3D" id="3.90.79.10">
    <property type="entry name" value="Nucleoside Triphosphate Pyrophosphohydrolase"/>
    <property type="match status" value="1"/>
</dbReference>
<organism evidence="4 5">
    <name type="scientific">Piptocephalis cylindrospora</name>
    <dbReference type="NCBI Taxonomy" id="1907219"/>
    <lineage>
        <taxon>Eukaryota</taxon>
        <taxon>Fungi</taxon>
        <taxon>Fungi incertae sedis</taxon>
        <taxon>Zoopagomycota</taxon>
        <taxon>Zoopagomycotina</taxon>
        <taxon>Zoopagomycetes</taxon>
        <taxon>Zoopagales</taxon>
        <taxon>Piptocephalidaceae</taxon>
        <taxon>Piptocephalis</taxon>
    </lineage>
</organism>
<evidence type="ECO:0000256" key="1">
    <source>
        <dbReference type="ARBA" id="ARBA00022801"/>
    </source>
</evidence>
<dbReference type="InterPro" id="IPR020476">
    <property type="entry name" value="Nudix_hydrolase"/>
</dbReference>
<dbReference type="EMBL" id="KZ987804">
    <property type="protein sequence ID" value="RKP14678.1"/>
    <property type="molecule type" value="Genomic_DNA"/>
</dbReference>
<dbReference type="PROSITE" id="PS51462">
    <property type="entry name" value="NUDIX"/>
    <property type="match status" value="1"/>
</dbReference>
<dbReference type="AlphaFoldDB" id="A0A4P9Y6G7"/>
<proteinExistence type="predicted"/>
<feature type="domain" description="Nudix hydrolase" evidence="3">
    <location>
        <begin position="2"/>
        <end position="146"/>
    </location>
</feature>
<dbReference type="GO" id="GO:0006203">
    <property type="term" value="P:dGTP catabolic process"/>
    <property type="evidence" value="ECO:0007669"/>
    <property type="project" value="TreeGrafter"/>
</dbReference>
<dbReference type="PANTHER" id="PTHR16099">
    <property type="entry name" value="8-OXO-DGTP DIPHOSPHATES NUDT15"/>
    <property type="match status" value="1"/>
</dbReference>
<dbReference type="InterPro" id="IPR000086">
    <property type="entry name" value="NUDIX_hydrolase_dom"/>
</dbReference>
<evidence type="ECO:0000259" key="3">
    <source>
        <dbReference type="PROSITE" id="PS51462"/>
    </source>
</evidence>
<feature type="non-terminal residue" evidence="4">
    <location>
        <position position="146"/>
    </location>
</feature>